<comment type="caution">
    <text evidence="1">The sequence shown here is derived from an EMBL/GenBank/DDBJ whole genome shotgun (WGS) entry which is preliminary data.</text>
</comment>
<dbReference type="AlphaFoldDB" id="A0A427KL89"/>
<evidence type="ECO:0000313" key="1">
    <source>
        <dbReference type="EMBL" id="RSB30436.1"/>
    </source>
</evidence>
<dbReference type="InterPro" id="IPR017645">
    <property type="entry name" value="Dnd_assoc_1"/>
</dbReference>
<dbReference type="Proteomes" id="UP000275321">
    <property type="component" value="Unassembled WGS sequence"/>
</dbReference>
<name>A0A427KL89_ENTCL</name>
<dbReference type="RefSeq" id="WP_058706441.1">
    <property type="nucleotide sequence ID" value="NZ_RHWT01000014.1"/>
</dbReference>
<gene>
    <name evidence="1" type="primary">dptG</name>
    <name evidence="1" type="ORF">EGK68_12180</name>
</gene>
<evidence type="ECO:0000313" key="2">
    <source>
        <dbReference type="Proteomes" id="UP000275321"/>
    </source>
</evidence>
<dbReference type="EMBL" id="RHWT01000014">
    <property type="protein sequence ID" value="RSB30436.1"/>
    <property type="molecule type" value="Genomic_DNA"/>
</dbReference>
<proteinExistence type="predicted"/>
<dbReference type="NCBIfam" id="TIGR03236">
    <property type="entry name" value="dnd_assoc_1"/>
    <property type="match status" value="1"/>
</dbReference>
<accession>A0A427KL89</accession>
<sequence>MTTDNFTLPIKAGLPQTVADKFQNKNTLSSYIPIRTQGNDFDWSSVVGLVLRGLLCKKIEKYNYQDFTADCKNNLQKKLGEEAFWSVLEDMYFTNENIFSVTPEFLLFKSQKSQDNKYTRDMRMASLFINLLQGQQIERFESNLNFLEEEFLKTLLDKTESDRDKDFQVTESPYLPYIAEAFKRDLEFLTGYPKYLLDEFERFLAFYGFAYTAQLSLSLSDWKTGEAPTAKPLYFIMDHERASSERIHIKKHGYKLFSESSFKLFPFLSMLENLQPNPEKLKKPLWQLAKDIKSSERSDLAGYIENYAKMFRHNRKLETAIPEKAETAIDWLEYALKLAEEQFRDPKTDRPGTIKKYIKAVEENMATGFVQARGRSGRVLVLTQDHIILLTNLVVGKEEKLRFHELIIGLQQRGIFVDKQTEQELIKFYERIGNVERMSDSGDAVYVRKTI</sequence>
<protein>
    <submittedName>
        <fullName evidence="1">DNA phosphorothioation-dependent restriction protein DptG</fullName>
    </submittedName>
</protein>
<organism evidence="1 2">
    <name type="scientific">Enterobacter cloacae</name>
    <dbReference type="NCBI Taxonomy" id="550"/>
    <lineage>
        <taxon>Bacteria</taxon>
        <taxon>Pseudomonadati</taxon>
        <taxon>Pseudomonadota</taxon>
        <taxon>Gammaproteobacteria</taxon>
        <taxon>Enterobacterales</taxon>
        <taxon>Enterobacteriaceae</taxon>
        <taxon>Enterobacter</taxon>
        <taxon>Enterobacter cloacae complex</taxon>
    </lineage>
</organism>
<reference evidence="1 2" key="1">
    <citation type="submission" date="2018-10" db="EMBL/GenBank/DDBJ databases">
        <title>Transmission dynamics of multidrug resistant bacteria on intensive care unit surfaces.</title>
        <authorList>
            <person name="D'Souza A.W."/>
            <person name="Potter R.F."/>
            <person name="Wallace M."/>
            <person name="Shupe A."/>
            <person name="Patel S."/>
            <person name="Sun S."/>
            <person name="Gul D."/>
            <person name="Kwon J.H."/>
            <person name="Andleeb S."/>
            <person name="Burnham C.-A.D."/>
            <person name="Dantas G."/>
        </authorList>
    </citation>
    <scope>NUCLEOTIDE SEQUENCE [LARGE SCALE GENOMIC DNA]</scope>
    <source>
        <strain evidence="1 2">EC_073</strain>
    </source>
</reference>